<dbReference type="Gene3D" id="3.40.50.410">
    <property type="entry name" value="von Willebrand factor, type A domain"/>
    <property type="match status" value="1"/>
</dbReference>
<sequence length="637" mass="70962">MMRNSRAAGSRRSLLVRANYDNFNTDLLGPHFHNRARISEDVMQSLMELPGTTGIAELRQRAEDLTTWKISLQRGVLPEPEQVNWPVEPFKTKFIDALRALEMPRFTRRYPVVLETLMKQMLAMVHDFELKLLEAEAKQKQQQRPPPQQQAQPSQQGQQQDEPGDQDQEQQGEEGQEGGAEQSQELTQEMLEEALKDSMNQQGQQGQQGGKQIQIGLEEMEGKQAGKGDEQTNEEADEALAQEIEKAAEQIVSAFEQGMQEVMENLEKAQLAFDDLSELLEGEEGFALSQGTWQRDGWRELDDLRKKLENLKELRELVRSLGRSGGKGPLRKAPEELESTRHPPGVVRSPLQPEEVRGLARSGDLSRMLPSEMALLAHGWPRKVKVPAAGQDAAAAAAAVGQAGGGVATASTEDAQLIEEEYFLPGAHAARMLHRVRRAERMLLSYERCGWLDDTPSRLTGRQEIRPAAEMGPIILCLDTSGSMRGARELVAKALALECMRGAHRQQRPCYLYAFSGPDQVQELELSVDLPSLEKLLEFLSCSFQGGTDVDKPLQLSLERLQKDEWAKADILMVTDGEIAPPNEKLLADIAAAHDELGLEVHGLLVSSQVSDSMEKLCTHLHVFKSWSAVGAESWMY</sequence>
<feature type="region of interest" description="Disordered" evidence="1">
    <location>
        <begin position="322"/>
        <end position="355"/>
    </location>
</feature>
<dbReference type="EMBL" id="CP126218">
    <property type="protein sequence ID" value="WIA19969.1"/>
    <property type="molecule type" value="Genomic_DNA"/>
</dbReference>
<dbReference type="Proteomes" id="UP001244341">
    <property type="component" value="Chromosome 11b"/>
</dbReference>
<evidence type="ECO:0000313" key="3">
    <source>
        <dbReference type="EMBL" id="WIA19969.1"/>
    </source>
</evidence>
<feature type="region of interest" description="Disordered" evidence="1">
    <location>
        <begin position="137"/>
        <end position="184"/>
    </location>
</feature>
<feature type="compositionally biased region" description="Low complexity" evidence="1">
    <location>
        <begin position="149"/>
        <end position="161"/>
    </location>
</feature>
<dbReference type="SUPFAM" id="SSF53300">
    <property type="entry name" value="vWA-like"/>
    <property type="match status" value="1"/>
</dbReference>
<feature type="compositionally biased region" description="Acidic residues" evidence="1">
    <location>
        <begin position="162"/>
        <end position="176"/>
    </location>
</feature>
<dbReference type="InterPro" id="IPR002035">
    <property type="entry name" value="VWF_A"/>
</dbReference>
<dbReference type="Pfam" id="PF13519">
    <property type="entry name" value="VWA_2"/>
    <property type="match status" value="1"/>
</dbReference>
<dbReference type="InterPro" id="IPR036465">
    <property type="entry name" value="vWFA_dom_sf"/>
</dbReference>
<evidence type="ECO:0000256" key="1">
    <source>
        <dbReference type="SAM" id="MobiDB-lite"/>
    </source>
</evidence>
<dbReference type="PANTHER" id="PTHR36846">
    <property type="entry name" value="PROTEIN VIAA"/>
    <property type="match status" value="1"/>
</dbReference>
<feature type="compositionally biased region" description="Basic and acidic residues" evidence="1">
    <location>
        <begin position="332"/>
        <end position="341"/>
    </location>
</feature>
<reference evidence="3 4" key="1">
    <citation type="submission" date="2023-05" db="EMBL/GenBank/DDBJ databases">
        <title>A 100% complete, gapless, phased diploid assembly of the Scenedesmus obliquus UTEX 3031 genome.</title>
        <authorList>
            <person name="Biondi T.C."/>
            <person name="Hanschen E.R."/>
            <person name="Kwon T."/>
            <person name="Eng W."/>
            <person name="Kruse C.P.S."/>
            <person name="Koehler S.I."/>
            <person name="Kunde Y."/>
            <person name="Gleasner C.D."/>
            <person name="You Mak K.T."/>
            <person name="Polle J."/>
            <person name="Hovde B.T."/>
            <person name="Starkenburg S.R."/>
        </authorList>
    </citation>
    <scope>NUCLEOTIDE SEQUENCE [LARGE SCALE GENOMIC DNA]</scope>
    <source>
        <strain evidence="3 4">DOE0152z</strain>
    </source>
</reference>
<gene>
    <name evidence="3" type="ORF">OEZ85_005847</name>
</gene>
<accession>A0ABY8UFZ3</accession>
<protein>
    <recommendedName>
        <fullName evidence="2">VWFA domain-containing protein</fullName>
    </recommendedName>
</protein>
<proteinExistence type="predicted"/>
<evidence type="ECO:0000313" key="4">
    <source>
        <dbReference type="Proteomes" id="UP001244341"/>
    </source>
</evidence>
<evidence type="ECO:0000259" key="2">
    <source>
        <dbReference type="Pfam" id="PF13519"/>
    </source>
</evidence>
<dbReference type="PANTHER" id="PTHR36846:SF1">
    <property type="entry name" value="PROTEIN VIAA"/>
    <property type="match status" value="1"/>
</dbReference>
<keyword evidence="4" id="KW-1185">Reference proteome</keyword>
<organism evidence="3 4">
    <name type="scientific">Tetradesmus obliquus</name>
    <name type="common">Green alga</name>
    <name type="synonym">Acutodesmus obliquus</name>
    <dbReference type="NCBI Taxonomy" id="3088"/>
    <lineage>
        <taxon>Eukaryota</taxon>
        <taxon>Viridiplantae</taxon>
        <taxon>Chlorophyta</taxon>
        <taxon>core chlorophytes</taxon>
        <taxon>Chlorophyceae</taxon>
        <taxon>CS clade</taxon>
        <taxon>Sphaeropleales</taxon>
        <taxon>Scenedesmaceae</taxon>
        <taxon>Tetradesmus</taxon>
    </lineage>
</organism>
<feature type="domain" description="VWFA" evidence="2">
    <location>
        <begin position="474"/>
        <end position="578"/>
    </location>
</feature>
<name>A0ABY8UFZ3_TETOB</name>